<feature type="domain" description="Zn(2)-C6 fungal-type" evidence="8">
    <location>
        <begin position="13"/>
        <end position="43"/>
    </location>
</feature>
<evidence type="ECO:0000259" key="8">
    <source>
        <dbReference type="PROSITE" id="PS50048"/>
    </source>
</evidence>
<dbReference type="GO" id="GO:0008270">
    <property type="term" value="F:zinc ion binding"/>
    <property type="evidence" value="ECO:0007669"/>
    <property type="project" value="InterPro"/>
</dbReference>
<dbReference type="GO" id="GO:0003677">
    <property type="term" value="F:DNA binding"/>
    <property type="evidence" value="ECO:0007669"/>
    <property type="project" value="UniProtKB-KW"/>
</dbReference>
<dbReference type="PROSITE" id="PS00463">
    <property type="entry name" value="ZN2_CY6_FUNGAL_1"/>
    <property type="match status" value="1"/>
</dbReference>
<keyword evidence="3" id="KW-0805">Transcription regulation</keyword>
<keyword evidence="4" id="KW-0238">DNA-binding</keyword>
<dbReference type="Proteomes" id="UP000011086">
    <property type="component" value="Unassembled WGS sequence"/>
</dbReference>
<dbReference type="InterPro" id="IPR036864">
    <property type="entry name" value="Zn2-C6_fun-type_DNA-bd_sf"/>
</dbReference>
<dbReference type="CDD" id="cd00067">
    <property type="entry name" value="GAL4"/>
    <property type="match status" value="1"/>
</dbReference>
<dbReference type="Gene3D" id="4.10.240.10">
    <property type="entry name" value="Zn(2)-C6 fungal-type DNA-binding domain"/>
    <property type="match status" value="1"/>
</dbReference>
<dbReference type="InterPro" id="IPR021858">
    <property type="entry name" value="Fun_TF"/>
</dbReference>
<feature type="compositionally biased region" description="Polar residues" evidence="7">
    <location>
        <begin position="139"/>
        <end position="164"/>
    </location>
</feature>
<dbReference type="PROSITE" id="PS50048">
    <property type="entry name" value="ZN2_CY6_FUNGAL_2"/>
    <property type="match status" value="1"/>
</dbReference>
<evidence type="ECO:0000256" key="2">
    <source>
        <dbReference type="ARBA" id="ARBA00022833"/>
    </source>
</evidence>
<keyword evidence="5" id="KW-0804">Transcription</keyword>
<protein>
    <recommendedName>
        <fullName evidence="8">Zn(2)-C6 fungal-type domain-containing protein</fullName>
    </recommendedName>
</protein>
<dbReference type="Pfam" id="PF11951">
    <property type="entry name" value="Fungal_trans_2"/>
    <property type="match status" value="1"/>
</dbReference>
<dbReference type="GO" id="GO:0005634">
    <property type="term" value="C:nucleus"/>
    <property type="evidence" value="ECO:0007669"/>
    <property type="project" value="UniProtKB-SubCell"/>
</dbReference>
<dbReference type="EMBL" id="JH793332">
    <property type="protein sequence ID" value="ELQ41259.1"/>
    <property type="molecule type" value="Genomic_DNA"/>
</dbReference>
<reference evidence="9" key="1">
    <citation type="journal article" date="2012" name="PLoS Genet.">
        <title>Comparative analysis of the genomes of two field isolates of the rice blast fungus Magnaporthe oryzae.</title>
        <authorList>
            <person name="Xue M."/>
            <person name="Yang J."/>
            <person name="Li Z."/>
            <person name="Hu S."/>
            <person name="Yao N."/>
            <person name="Dean R.A."/>
            <person name="Zhao W."/>
            <person name="Shen M."/>
            <person name="Zhang H."/>
            <person name="Li C."/>
            <person name="Liu L."/>
            <person name="Cao L."/>
            <person name="Xu X."/>
            <person name="Xing Y."/>
            <person name="Hsiang T."/>
            <person name="Zhang Z."/>
            <person name="Xu J.R."/>
            <person name="Peng Y.L."/>
        </authorList>
    </citation>
    <scope>NUCLEOTIDE SEQUENCE</scope>
    <source>
        <strain evidence="9">Y34</strain>
    </source>
</reference>
<evidence type="ECO:0000256" key="4">
    <source>
        <dbReference type="ARBA" id="ARBA00023125"/>
    </source>
</evidence>
<dbReference type="SUPFAM" id="SSF57701">
    <property type="entry name" value="Zn2/Cys6 DNA-binding domain"/>
    <property type="match status" value="1"/>
</dbReference>
<gene>
    <name evidence="9" type="ORF">OOU_Y34scaffold00288g7</name>
</gene>
<organism evidence="9">
    <name type="scientific">Pyricularia oryzae (strain Y34)</name>
    <name type="common">Rice blast fungus</name>
    <name type="synonym">Magnaporthe oryzae</name>
    <dbReference type="NCBI Taxonomy" id="1143189"/>
    <lineage>
        <taxon>Eukaryota</taxon>
        <taxon>Fungi</taxon>
        <taxon>Dikarya</taxon>
        <taxon>Ascomycota</taxon>
        <taxon>Pezizomycotina</taxon>
        <taxon>Sordariomycetes</taxon>
        <taxon>Sordariomycetidae</taxon>
        <taxon>Magnaporthales</taxon>
        <taxon>Pyriculariaceae</taxon>
        <taxon>Pyricularia</taxon>
    </lineage>
</organism>
<evidence type="ECO:0000256" key="7">
    <source>
        <dbReference type="SAM" id="MobiDB-lite"/>
    </source>
</evidence>
<evidence type="ECO:0000256" key="5">
    <source>
        <dbReference type="ARBA" id="ARBA00023163"/>
    </source>
</evidence>
<keyword evidence="6" id="KW-0539">Nucleus</keyword>
<accession>A0AA97P3I4</accession>
<evidence type="ECO:0000256" key="1">
    <source>
        <dbReference type="ARBA" id="ARBA00004123"/>
    </source>
</evidence>
<evidence type="ECO:0000313" key="9">
    <source>
        <dbReference type="EMBL" id="ELQ41259.1"/>
    </source>
</evidence>
<evidence type="ECO:0000256" key="6">
    <source>
        <dbReference type="ARBA" id="ARBA00023242"/>
    </source>
</evidence>
<feature type="region of interest" description="Disordered" evidence="7">
    <location>
        <begin position="252"/>
        <end position="273"/>
    </location>
</feature>
<name>A0AA97P3I4_PYRO3</name>
<dbReference type="AlphaFoldDB" id="A0AA97P3I4"/>
<feature type="region of interest" description="Disordered" evidence="7">
    <location>
        <begin position="132"/>
        <end position="171"/>
    </location>
</feature>
<keyword evidence="2" id="KW-0862">Zinc</keyword>
<sequence>MNPSSKTNRNSDGCWTCRLRKKKCDLGQPTCVSCASLEIECVYSDAKPRWMDGGELQRGRAEQVKAEVKRRATWRREKRHVAGDMDGETMIDLEMADGLHGVHLSAKAAQVNGDREPARAFASVEQAGAIDGHSFDAATDTTPSSSWATEHSPNSSATAVSPASSRDHHHDATTAVGTVLPNDRELAQVMAYLDYVFPFLYPFYRPPIFSGGRGWMLTLLMRNKALLHASLTLVSFFMAVWFHQDGLGDGHGGDGDLTDGGGAPPDDPGGKGRHVRTCQAAAWTEMQTQQELSMRSLMEDIADINEHGVKGRLREGSRTLASIIQILCFEVAVGNAAGSWSLHLDGAIVLLDQMLQLNAQSVRGPAGDTIVCWRSVLAALDLEDGGEGRVQAWLLSSDQAALQFFSAAAIYFDIVSSTALEQAPRLAGYHASLLATPSEHLSAVSPLVPVELVMGHACPRALAEDLPPVDLGVVSGAANWVLVCVGETAGLDAWKKTERRHARLDMVELVTRAGVIERKLRLGLEKMDAAAGGRCQGGRDGKGPASTMAPSYTPPPIRPDCPTSHAPPDEDTHGLTTGIWAHAALAYLAVVVNGWQPASGTIRASVDTALSFLSTLSASRPFCLQTVGWPLAVAGCLAAREQEPRFRALVGSIGGGLEVFGAVREALGIMEGVWARRGEIEGAQVEWDLKLPFVWFHKFLVRPRTIHIPESMQLYHCMLLLLPGGAAYIGTGKTDRVSQWFCMDEHENLDKRTALRKYWMQSIIKSETMCKKCKICWFQSLDRNRCIGSGRGLNAGPLASVLRI</sequence>
<dbReference type="GO" id="GO:0000981">
    <property type="term" value="F:DNA-binding transcription factor activity, RNA polymerase II-specific"/>
    <property type="evidence" value="ECO:0007669"/>
    <property type="project" value="InterPro"/>
</dbReference>
<dbReference type="PANTHER" id="PTHR37534:SF20">
    <property type="entry name" value="PRO1A C6 ZINK-FINGER PROTEIN"/>
    <property type="match status" value="1"/>
</dbReference>
<evidence type="ECO:0000256" key="3">
    <source>
        <dbReference type="ARBA" id="ARBA00023015"/>
    </source>
</evidence>
<comment type="subcellular location">
    <subcellularLocation>
        <location evidence="1">Nucleus</location>
    </subcellularLocation>
</comment>
<dbReference type="PANTHER" id="PTHR37534">
    <property type="entry name" value="TRANSCRIPTIONAL ACTIVATOR PROTEIN UGA3"/>
    <property type="match status" value="1"/>
</dbReference>
<dbReference type="InterPro" id="IPR001138">
    <property type="entry name" value="Zn2Cys6_DnaBD"/>
</dbReference>
<feature type="region of interest" description="Disordered" evidence="7">
    <location>
        <begin position="533"/>
        <end position="553"/>
    </location>
</feature>
<dbReference type="SMART" id="SM00066">
    <property type="entry name" value="GAL4"/>
    <property type="match status" value="1"/>
</dbReference>
<proteinExistence type="predicted"/>
<dbReference type="Pfam" id="PF00172">
    <property type="entry name" value="Zn_clus"/>
    <property type="match status" value="1"/>
</dbReference>